<sequence length="52" mass="5635">MRPVPSIGLYSSGRYLPLTSPSYPNLPMCCNPCYCLSSCMDHLATALVHATT</sequence>
<proteinExistence type="predicted"/>
<dbReference type="AlphaFoldDB" id="A0A0A9A406"/>
<name>A0A0A9A406_ARUDO</name>
<evidence type="ECO:0000313" key="1">
    <source>
        <dbReference type="EMBL" id="JAD41782.1"/>
    </source>
</evidence>
<accession>A0A0A9A406</accession>
<protein>
    <submittedName>
        <fullName evidence="1">Uncharacterized protein</fullName>
    </submittedName>
</protein>
<reference evidence="1" key="2">
    <citation type="journal article" date="2015" name="Data Brief">
        <title>Shoot transcriptome of the giant reed, Arundo donax.</title>
        <authorList>
            <person name="Barrero R.A."/>
            <person name="Guerrero F.D."/>
            <person name="Moolhuijzen P."/>
            <person name="Goolsby J.A."/>
            <person name="Tidwell J."/>
            <person name="Bellgard S.E."/>
            <person name="Bellgard M.I."/>
        </authorList>
    </citation>
    <scope>NUCLEOTIDE SEQUENCE</scope>
    <source>
        <tissue evidence="1">Shoot tissue taken approximately 20 cm above the soil surface</tissue>
    </source>
</reference>
<dbReference type="EMBL" id="GBRH01256113">
    <property type="protein sequence ID" value="JAD41782.1"/>
    <property type="molecule type" value="Transcribed_RNA"/>
</dbReference>
<organism evidence="1">
    <name type="scientific">Arundo donax</name>
    <name type="common">Giant reed</name>
    <name type="synonym">Donax arundinaceus</name>
    <dbReference type="NCBI Taxonomy" id="35708"/>
    <lineage>
        <taxon>Eukaryota</taxon>
        <taxon>Viridiplantae</taxon>
        <taxon>Streptophyta</taxon>
        <taxon>Embryophyta</taxon>
        <taxon>Tracheophyta</taxon>
        <taxon>Spermatophyta</taxon>
        <taxon>Magnoliopsida</taxon>
        <taxon>Liliopsida</taxon>
        <taxon>Poales</taxon>
        <taxon>Poaceae</taxon>
        <taxon>PACMAD clade</taxon>
        <taxon>Arundinoideae</taxon>
        <taxon>Arundineae</taxon>
        <taxon>Arundo</taxon>
    </lineage>
</organism>
<reference evidence="1" key="1">
    <citation type="submission" date="2014-09" db="EMBL/GenBank/DDBJ databases">
        <authorList>
            <person name="Magalhaes I.L.F."/>
            <person name="Oliveira U."/>
            <person name="Santos F.R."/>
            <person name="Vidigal T.H.D.A."/>
            <person name="Brescovit A.D."/>
            <person name="Santos A.J."/>
        </authorList>
    </citation>
    <scope>NUCLEOTIDE SEQUENCE</scope>
    <source>
        <tissue evidence="1">Shoot tissue taken approximately 20 cm above the soil surface</tissue>
    </source>
</reference>